<dbReference type="Proteomes" id="UP000642107">
    <property type="component" value="Unassembled WGS sequence"/>
</dbReference>
<name>A0ABR9DMU3_9MICO</name>
<evidence type="ECO:0000256" key="1">
    <source>
        <dbReference type="ARBA" id="ARBA00006594"/>
    </source>
</evidence>
<dbReference type="PROSITE" id="PS00092">
    <property type="entry name" value="N6_MTASE"/>
    <property type="match status" value="1"/>
</dbReference>
<dbReference type="SUPFAM" id="SSF53335">
    <property type="entry name" value="S-adenosyl-L-methionine-dependent methyltransferases"/>
    <property type="match status" value="1"/>
</dbReference>
<dbReference type="InterPro" id="IPR002941">
    <property type="entry name" value="DNA_methylase_N4/N6"/>
</dbReference>
<dbReference type="InterPro" id="IPR002052">
    <property type="entry name" value="DNA_methylase_N6_adenine_CS"/>
</dbReference>
<comment type="caution">
    <text evidence="6">The sequence shown here is derived from an EMBL/GenBank/DDBJ whole genome shotgun (WGS) entry which is preliminary data.</text>
</comment>
<dbReference type="RefSeq" id="WP_192277622.1">
    <property type="nucleotide sequence ID" value="NZ_JACZDF010000001.1"/>
</dbReference>
<evidence type="ECO:0000259" key="5">
    <source>
        <dbReference type="Pfam" id="PF01555"/>
    </source>
</evidence>
<evidence type="ECO:0000313" key="7">
    <source>
        <dbReference type="Proteomes" id="UP000642107"/>
    </source>
</evidence>
<dbReference type="InterPro" id="IPR001091">
    <property type="entry name" value="RM_Methyltransferase"/>
</dbReference>
<organism evidence="6 7">
    <name type="scientific">Flavimobilis rhizosphaerae</name>
    <dbReference type="NCBI Taxonomy" id="2775421"/>
    <lineage>
        <taxon>Bacteria</taxon>
        <taxon>Bacillati</taxon>
        <taxon>Actinomycetota</taxon>
        <taxon>Actinomycetes</taxon>
        <taxon>Micrococcales</taxon>
        <taxon>Jonesiaceae</taxon>
        <taxon>Flavimobilis</taxon>
    </lineage>
</organism>
<dbReference type="Pfam" id="PF01555">
    <property type="entry name" value="N6_N4_Mtase"/>
    <property type="match status" value="1"/>
</dbReference>
<evidence type="ECO:0000256" key="2">
    <source>
        <dbReference type="ARBA" id="ARBA00022603"/>
    </source>
</evidence>
<keyword evidence="4" id="KW-0949">S-adenosyl-L-methionine</keyword>
<keyword evidence="2" id="KW-0489">Methyltransferase</keyword>
<protein>
    <submittedName>
        <fullName evidence="6">Site-specific DNA-methyltransferase</fullName>
    </submittedName>
</protein>
<dbReference type="InterPro" id="IPR029063">
    <property type="entry name" value="SAM-dependent_MTases_sf"/>
</dbReference>
<dbReference type="Gene3D" id="3.40.50.150">
    <property type="entry name" value="Vaccinia Virus protein VP39"/>
    <property type="match status" value="1"/>
</dbReference>
<keyword evidence="3" id="KW-0808">Transferase</keyword>
<feature type="domain" description="DNA methylase N-4/N-6" evidence="5">
    <location>
        <begin position="124"/>
        <end position="479"/>
    </location>
</feature>
<sequence>MTTSQSDGSIEFTPVGEATTLGEIDGNIALLASLFPDAVADGKVDLDVLRDLLGDDAEPAGSEPSGLRWVGMSEARRLSTLPATGTLLPRPDESVDWDSTKNIIIEGDNLEVLRLLRRGYTSKVDVIYIDPPYNTGHDFVYDDRRMSTVQEHEAVAGHRDEMGTTQTGDGSDRAQDRRLASARHAKWLSMMYPRLLVAHALLKETGVFIAAIDDNEHARLKLLLDRVFGAENFISNVVWQGGRKNDSRYISNGADYMLIYAKNEGHLSALETRWRERKSGIDESLETAAEIWEQSGGDTAHANAAWKSWLKKAKDSGVITDSVARYDQLQADTGRPMNTYGNITWPGGGGPDYDVLHPETQLPVKKPNRGWLFQEPEMRRRIADGLIWFGKDEGTIPRGISYLDEMDQQVATSVFEQDRKAASTAMRKLFDEGIPFDTPKDHRVLSRWLSLVSAGNPDALVLDFFAGSGSTAHAVMSLNASDGGRRRHILVQLDEPVESDQFDTIADITRERHRRAGKALTSESTSHSETLDIGFRSYRLADSNLRPWDGTSEIDLLGAVDNLVDGRSTDDLLVEVMLRLGIELTTPVEEREVAGATLYCLGRGTLYAYFGEDVTTARSIEVARALVEWREENPVDSDVTIVVRDTGFTNSSAKLNLEAAIKQAGFTTFRSI</sequence>
<dbReference type="EMBL" id="JACZDF010000001">
    <property type="protein sequence ID" value="MBD9698451.1"/>
    <property type="molecule type" value="Genomic_DNA"/>
</dbReference>
<dbReference type="PIRSF" id="PIRSF015855">
    <property type="entry name" value="TypeIII_Mtase_mKpnI"/>
    <property type="match status" value="1"/>
</dbReference>
<gene>
    <name evidence="6" type="ORF">IGS67_02935</name>
</gene>
<reference evidence="6 7" key="1">
    <citation type="submission" date="2020-09" db="EMBL/GenBank/DDBJ databases">
        <title>Flavimobilis rhizosphaerae sp. nov., isolated from rhizosphere soil of Spartina alterniflora.</title>
        <authorList>
            <person name="Hanqin C."/>
        </authorList>
    </citation>
    <scope>NUCLEOTIDE SEQUENCE [LARGE SCALE GENOMIC DNA]</scope>
    <source>
        <strain evidence="6 7">GY 10621</strain>
    </source>
</reference>
<evidence type="ECO:0000313" key="6">
    <source>
        <dbReference type="EMBL" id="MBD9698451.1"/>
    </source>
</evidence>
<evidence type="ECO:0000256" key="4">
    <source>
        <dbReference type="ARBA" id="ARBA00022691"/>
    </source>
</evidence>
<evidence type="ECO:0000256" key="3">
    <source>
        <dbReference type="ARBA" id="ARBA00022679"/>
    </source>
</evidence>
<accession>A0ABR9DMU3</accession>
<dbReference type="PRINTS" id="PR00508">
    <property type="entry name" value="S21N4MTFRASE"/>
</dbReference>
<comment type="similarity">
    <text evidence="1">Belongs to the N(4)/N(6)-methyltransferase family.</text>
</comment>
<dbReference type="InterPro" id="IPR002295">
    <property type="entry name" value="N4/N6-MTase_EcoPI_Mod-like"/>
</dbReference>
<proteinExistence type="inferred from homology"/>
<keyword evidence="7" id="KW-1185">Reference proteome</keyword>